<feature type="compositionally biased region" description="Acidic residues" evidence="1">
    <location>
        <begin position="165"/>
        <end position="176"/>
    </location>
</feature>
<name>A0A1F6NKF2_9BACT</name>
<feature type="region of interest" description="Disordered" evidence="1">
    <location>
        <begin position="50"/>
        <end position="71"/>
    </location>
</feature>
<evidence type="ECO:0000313" key="3">
    <source>
        <dbReference type="Proteomes" id="UP000177803"/>
    </source>
</evidence>
<comment type="caution">
    <text evidence="2">The sequence shown here is derived from an EMBL/GenBank/DDBJ whole genome shotgun (WGS) entry which is preliminary data.</text>
</comment>
<dbReference type="Proteomes" id="UP000177803">
    <property type="component" value="Unassembled WGS sequence"/>
</dbReference>
<protein>
    <submittedName>
        <fullName evidence="2">Uncharacterized protein</fullName>
    </submittedName>
</protein>
<sequence>MQEKQLNRIMRLVRNTGDRLVILDRESDETMVMMNLDEYENLIQGGCDCDCEDDPDGEEWPAGDDDDEEDELDEFVDAWERKSKDVRPDEPIHLETPETVEEAFEPLEEFEIAEPVVEPTAEEPVAPVAPPVMNPVKTQPLHSGSMASVAAILSEEPLGDVPHEEVEEPFLLEPVE</sequence>
<evidence type="ECO:0000256" key="1">
    <source>
        <dbReference type="SAM" id="MobiDB-lite"/>
    </source>
</evidence>
<reference evidence="2 3" key="1">
    <citation type="journal article" date="2016" name="Nat. Commun.">
        <title>Thousands of microbial genomes shed light on interconnected biogeochemical processes in an aquifer system.</title>
        <authorList>
            <person name="Anantharaman K."/>
            <person name="Brown C.T."/>
            <person name="Hug L.A."/>
            <person name="Sharon I."/>
            <person name="Castelle C.J."/>
            <person name="Probst A.J."/>
            <person name="Thomas B.C."/>
            <person name="Singh A."/>
            <person name="Wilkins M.J."/>
            <person name="Karaoz U."/>
            <person name="Brodie E.L."/>
            <person name="Williams K.H."/>
            <person name="Hubbard S.S."/>
            <person name="Banfield J.F."/>
        </authorList>
    </citation>
    <scope>NUCLEOTIDE SEQUENCE [LARGE SCALE GENOMIC DNA]</scope>
</reference>
<dbReference type="EMBL" id="MFQR01000035">
    <property type="protein sequence ID" value="OGH84240.1"/>
    <property type="molecule type" value="Genomic_DNA"/>
</dbReference>
<accession>A0A1F6NKF2</accession>
<organism evidence="2 3">
    <name type="scientific">Candidatus Magasanikbacteria bacterium RIFOXYA2_FULL_44_8</name>
    <dbReference type="NCBI Taxonomy" id="1798696"/>
    <lineage>
        <taxon>Bacteria</taxon>
        <taxon>Candidatus Magasanikiibacteriota</taxon>
    </lineage>
</organism>
<dbReference type="AlphaFoldDB" id="A0A1F6NKF2"/>
<evidence type="ECO:0000313" key="2">
    <source>
        <dbReference type="EMBL" id="OGH84240.1"/>
    </source>
</evidence>
<gene>
    <name evidence="2" type="ORF">A2261_02515</name>
</gene>
<proteinExistence type="predicted"/>
<feature type="region of interest" description="Disordered" evidence="1">
    <location>
        <begin position="121"/>
        <end position="176"/>
    </location>
</feature>
<feature type="compositionally biased region" description="Polar residues" evidence="1">
    <location>
        <begin position="136"/>
        <end position="146"/>
    </location>
</feature>